<keyword evidence="1" id="KW-0812">Transmembrane</keyword>
<organism evidence="2 3">
    <name type="scientific">Acetivibrio straminisolvens JCM 21531</name>
    <dbReference type="NCBI Taxonomy" id="1294263"/>
    <lineage>
        <taxon>Bacteria</taxon>
        <taxon>Bacillati</taxon>
        <taxon>Bacillota</taxon>
        <taxon>Clostridia</taxon>
        <taxon>Eubacteriales</taxon>
        <taxon>Oscillospiraceae</taxon>
        <taxon>Acetivibrio</taxon>
    </lineage>
</organism>
<evidence type="ECO:0000313" key="2">
    <source>
        <dbReference type="EMBL" id="GAE90044.1"/>
    </source>
</evidence>
<dbReference type="AlphaFoldDB" id="W4VBC2"/>
<sequence>MGAVIAYILRPIVLKLESKNISRTKSIILIYLAFGIVLTTAVVFIVPIFVDNTREL</sequence>
<dbReference type="STRING" id="1294263.JCM21531_3625"/>
<name>W4VBC2_9FIRM</name>
<proteinExistence type="predicted"/>
<dbReference type="EMBL" id="BAVR01000053">
    <property type="protein sequence ID" value="GAE90044.1"/>
    <property type="molecule type" value="Genomic_DNA"/>
</dbReference>
<protein>
    <submittedName>
        <fullName evidence="2">Permease</fullName>
    </submittedName>
</protein>
<evidence type="ECO:0000256" key="1">
    <source>
        <dbReference type="SAM" id="Phobius"/>
    </source>
</evidence>
<accession>W4VBC2</accession>
<reference evidence="2" key="1">
    <citation type="journal article" date="2014" name="Genome Announc.">
        <title>Draft Genome Sequence of Clostridium straminisolvens Strain JCM 21531T, Isolated from a Cellulose-Degrading Bacterial Community.</title>
        <authorList>
            <person name="Yuki M."/>
            <person name="Oshima K."/>
            <person name="Suda W."/>
            <person name="Sakamoto M."/>
            <person name="Kitamura K."/>
            <person name="Iida T."/>
            <person name="Hattori M."/>
            <person name="Ohkuma M."/>
        </authorList>
    </citation>
    <scope>NUCLEOTIDE SEQUENCE [LARGE SCALE GENOMIC DNA]</scope>
    <source>
        <strain evidence="2">JCM 21531</strain>
    </source>
</reference>
<comment type="caution">
    <text evidence="2">The sequence shown here is derived from an EMBL/GenBank/DDBJ whole genome shotgun (WGS) entry which is preliminary data.</text>
</comment>
<keyword evidence="1" id="KW-0472">Membrane</keyword>
<feature type="transmembrane region" description="Helical" evidence="1">
    <location>
        <begin position="28"/>
        <end position="50"/>
    </location>
</feature>
<evidence type="ECO:0000313" key="3">
    <source>
        <dbReference type="Proteomes" id="UP000019109"/>
    </source>
</evidence>
<dbReference type="Proteomes" id="UP000019109">
    <property type="component" value="Unassembled WGS sequence"/>
</dbReference>
<gene>
    <name evidence="2" type="ORF">JCM21531_3625</name>
</gene>
<keyword evidence="3" id="KW-1185">Reference proteome</keyword>
<keyword evidence="1" id="KW-1133">Transmembrane helix</keyword>